<protein>
    <submittedName>
        <fullName evidence="1">Uncharacterized protein</fullName>
    </submittedName>
</protein>
<gene>
    <name evidence="1" type="ORF">RHGRI_009209</name>
</gene>
<sequence>MAVVYETKVGEDNGRMRAKRDFYGCDLCVIRGKVDYNEGQGEDSDEMDVEMKIWGHFDDIGQGTKSG</sequence>
<comment type="caution">
    <text evidence="1">The sequence shown here is derived from an EMBL/GenBank/DDBJ whole genome shotgun (WGS) entry which is preliminary data.</text>
</comment>
<dbReference type="AlphaFoldDB" id="A0AAV6L4R5"/>
<evidence type="ECO:0000313" key="1">
    <source>
        <dbReference type="EMBL" id="KAG5559594.1"/>
    </source>
</evidence>
<keyword evidence="2" id="KW-1185">Reference proteome</keyword>
<accession>A0AAV6L4R5</accession>
<dbReference type="EMBL" id="JACTNZ010000003">
    <property type="protein sequence ID" value="KAG5559594.1"/>
    <property type="molecule type" value="Genomic_DNA"/>
</dbReference>
<dbReference type="Proteomes" id="UP000823749">
    <property type="component" value="Chromosome 3"/>
</dbReference>
<evidence type="ECO:0000313" key="2">
    <source>
        <dbReference type="Proteomes" id="UP000823749"/>
    </source>
</evidence>
<reference evidence="1" key="1">
    <citation type="submission" date="2020-08" db="EMBL/GenBank/DDBJ databases">
        <title>Plant Genome Project.</title>
        <authorList>
            <person name="Zhang R.-G."/>
        </authorList>
    </citation>
    <scope>NUCLEOTIDE SEQUENCE</scope>
    <source>
        <strain evidence="1">WSP0</strain>
        <tissue evidence="1">Leaf</tissue>
    </source>
</reference>
<proteinExistence type="predicted"/>
<organism evidence="1 2">
    <name type="scientific">Rhododendron griersonianum</name>
    <dbReference type="NCBI Taxonomy" id="479676"/>
    <lineage>
        <taxon>Eukaryota</taxon>
        <taxon>Viridiplantae</taxon>
        <taxon>Streptophyta</taxon>
        <taxon>Embryophyta</taxon>
        <taxon>Tracheophyta</taxon>
        <taxon>Spermatophyta</taxon>
        <taxon>Magnoliopsida</taxon>
        <taxon>eudicotyledons</taxon>
        <taxon>Gunneridae</taxon>
        <taxon>Pentapetalae</taxon>
        <taxon>asterids</taxon>
        <taxon>Ericales</taxon>
        <taxon>Ericaceae</taxon>
        <taxon>Ericoideae</taxon>
        <taxon>Rhodoreae</taxon>
        <taxon>Rhododendron</taxon>
    </lineage>
</organism>
<name>A0AAV6L4R5_9ERIC</name>